<evidence type="ECO:0000256" key="3">
    <source>
        <dbReference type="ARBA" id="ARBA00022729"/>
    </source>
</evidence>
<dbReference type="STRING" id="1120996.SAMN02746066_02568"/>
<evidence type="ECO:0000313" key="10">
    <source>
        <dbReference type="Proteomes" id="UP000184038"/>
    </source>
</evidence>
<dbReference type="RefSeq" id="WP_073288296.1">
    <property type="nucleotide sequence ID" value="NZ_FRCP01000013.1"/>
</dbReference>
<dbReference type="Pfam" id="PF18884">
    <property type="entry name" value="TSP3_bac"/>
    <property type="match status" value="4"/>
</dbReference>
<evidence type="ECO:0000256" key="2">
    <source>
        <dbReference type="ARBA" id="ARBA00022525"/>
    </source>
</evidence>
<evidence type="ECO:0000313" key="9">
    <source>
        <dbReference type="EMBL" id="SHM60973.1"/>
    </source>
</evidence>
<evidence type="ECO:0000256" key="7">
    <source>
        <dbReference type="SAM" id="MobiDB-lite"/>
    </source>
</evidence>
<dbReference type="SUPFAM" id="SSF103647">
    <property type="entry name" value="TSP type-3 repeat"/>
    <property type="match status" value="1"/>
</dbReference>
<comment type="subcellular location">
    <subcellularLocation>
        <location evidence="1">Secreted</location>
    </subcellularLocation>
</comment>
<dbReference type="AlphaFoldDB" id="A0A1M7K7M1"/>
<dbReference type="SMART" id="SM00637">
    <property type="entry name" value="CBD_II"/>
    <property type="match status" value="2"/>
</dbReference>
<name>A0A1M7K7M1_9FIRM</name>
<dbReference type="InterPro" id="IPR008965">
    <property type="entry name" value="CBM2/CBM3_carb-bd_dom_sf"/>
</dbReference>
<dbReference type="InterPro" id="IPR051218">
    <property type="entry name" value="Sec_MonoDiacylglyc_Lipase"/>
</dbReference>
<dbReference type="PROSITE" id="PS51173">
    <property type="entry name" value="CBM2"/>
    <property type="match status" value="2"/>
</dbReference>
<dbReference type="InterPro" id="IPR059100">
    <property type="entry name" value="TSP3_bac"/>
</dbReference>
<protein>
    <submittedName>
        <fullName evidence="9">Lipase (Class 3)</fullName>
    </submittedName>
</protein>
<dbReference type="Proteomes" id="UP000184038">
    <property type="component" value="Unassembled WGS sequence"/>
</dbReference>
<dbReference type="Gene3D" id="4.10.1080.10">
    <property type="entry name" value="TSP type-3 repeat"/>
    <property type="match status" value="1"/>
</dbReference>
<keyword evidence="5" id="KW-0106">Calcium</keyword>
<dbReference type="OrthoDB" id="6372180at2"/>
<dbReference type="GO" id="GO:0005509">
    <property type="term" value="F:calcium ion binding"/>
    <property type="evidence" value="ECO:0007669"/>
    <property type="project" value="InterPro"/>
</dbReference>
<dbReference type="EMBL" id="FRCP01000013">
    <property type="protein sequence ID" value="SHM60973.1"/>
    <property type="molecule type" value="Genomic_DNA"/>
</dbReference>
<reference evidence="9 10" key="1">
    <citation type="submission" date="2016-11" db="EMBL/GenBank/DDBJ databases">
        <authorList>
            <person name="Jaros S."/>
            <person name="Januszkiewicz K."/>
            <person name="Wedrychowicz H."/>
        </authorList>
    </citation>
    <scope>NUCLEOTIDE SEQUENCE [LARGE SCALE GENOMIC DNA]</scope>
    <source>
        <strain evidence="9 10">DSM 15930</strain>
    </source>
</reference>
<dbReference type="InterPro" id="IPR029058">
    <property type="entry name" value="AB_hydrolase_fold"/>
</dbReference>
<dbReference type="Pfam" id="PF01764">
    <property type="entry name" value="Lipase_3"/>
    <property type="match status" value="1"/>
</dbReference>
<dbReference type="SUPFAM" id="SSF49384">
    <property type="entry name" value="Carbohydrate-binding domain"/>
    <property type="match status" value="2"/>
</dbReference>
<sequence length="1104" mass="123171">MKERLKKLLALLMVLIICVSTVGLNVNAEEKSTWEGTITESVYETENYKVTFSLVGQWEGGYNANVKIENTGDSIIHNWYICYDSYNVISDIWNAQVHSYESNQYIIKNADWNRDIAVGESVEFGYAVYEKFLGFPTKYEILDKSIETSTEDYSVEYRLDNDWENGFIGTILITNKTNTTIEEWTLEFDFDRTIVDIWDGVIDSHQGNHYVIKNTGYNSNIAAGQTVSFGFSGGGGDKTIEPQYYLLSHVTASDKEDVNIEIDSDKDGVPNYMEDLFGTDSSFEDTDGDGLSDYVEIYLTETEPLMQDSDQNGILDGGEDADADGLTNLVEVTLGTNSTKSDSDYDGLTDSEEVNIFGVDPLKYDSDNDGITDGNEIILGLNPLNFITDGVTPDADRTFEQELDASKIEESLLNDKQVIPSIKGNVSDNINSHAYLDEEDVYALNDNRAAIGKQVQVTTDYNEDADVRLYFDCSSANENLELLTICRYNEGNIIPCDTFKDDHTLWTNVSTGIYFVINVEILLYDLGIPVDKYTTPISSASKLSTSVQADNDGPRVVLSDYQSIKLDQPLSSDGYNSDSDELTDEEELGEAEEKDLSTFLEVFLKAYDIPESLYEDQTTVTVYNYTSNPVLTDTDYDGIDDDNDTLSTSNEFKGKMHYTIDGTEKTCNVDFTVDYRDLFNENTAYKKDLSVLSVLYASDIYSGNYIEVTNGVVGGSDNATSFGKLFGLKDVEDIRISAANYTTDKDDVTEFVVGHRTVEYLGETREIIILSVRGTNSSNAEWSSNFDIGANTAEYYKATGSEHPYWTNRSNHKGFDVATNRVLEKFEDYIERHELNASGVNKSILITGHSRGAAIANLLGAHFEKDNDYKAYTYTFAAPYTTTDSNAENYKTIMNVMNTDDLIAHLPLKGWGFKKYGKMYTISVEDSYENKLGTAEEGTFEWLLGYDYNNDGGTSRTINSFLKIASSREDLYKIDTSSDGKVNIGNRYHTTQAGADTRCTEVKNLLENVKLLRFCKVYVTGGIIKYVEVNYSPAYLMQNLANMASGTGPLTGYDTNGVYATAKASFVASSGFIPGGFIGGMTHPHMQPTYYLITYNNFEPLKGE</sequence>
<dbReference type="GO" id="GO:0004553">
    <property type="term" value="F:hydrolase activity, hydrolyzing O-glycosyl compounds"/>
    <property type="evidence" value="ECO:0007669"/>
    <property type="project" value="InterPro"/>
</dbReference>
<dbReference type="SUPFAM" id="SSF53474">
    <property type="entry name" value="alpha/beta-Hydrolases"/>
    <property type="match status" value="1"/>
</dbReference>
<accession>A0A1M7K7M1</accession>
<evidence type="ECO:0000259" key="8">
    <source>
        <dbReference type="PROSITE" id="PS51173"/>
    </source>
</evidence>
<dbReference type="Pfam" id="PF00553">
    <property type="entry name" value="CBM_2"/>
    <property type="match status" value="2"/>
</dbReference>
<feature type="compositionally biased region" description="Acidic residues" evidence="7">
    <location>
        <begin position="578"/>
        <end position="592"/>
    </location>
</feature>
<evidence type="ECO:0000256" key="5">
    <source>
        <dbReference type="ARBA" id="ARBA00022837"/>
    </source>
</evidence>
<feature type="domain" description="CBM2" evidence="8">
    <location>
        <begin position="41"/>
        <end position="149"/>
    </location>
</feature>
<evidence type="ECO:0000256" key="1">
    <source>
        <dbReference type="ARBA" id="ARBA00004613"/>
    </source>
</evidence>
<keyword evidence="2" id="KW-0964">Secreted</keyword>
<proteinExistence type="predicted"/>
<keyword evidence="6" id="KW-0326">Glycosidase</keyword>
<dbReference type="InterPro" id="IPR018366">
    <property type="entry name" value="CBM2_CS"/>
</dbReference>
<dbReference type="InterPro" id="IPR001919">
    <property type="entry name" value="CBD2"/>
</dbReference>
<keyword evidence="3" id="KW-0732">Signal</keyword>
<dbReference type="InterPro" id="IPR002921">
    <property type="entry name" value="Fungal_lipase-type"/>
</dbReference>
<dbReference type="GO" id="GO:0005975">
    <property type="term" value="P:carbohydrate metabolic process"/>
    <property type="evidence" value="ECO:0007669"/>
    <property type="project" value="InterPro"/>
</dbReference>
<dbReference type="PROSITE" id="PS00561">
    <property type="entry name" value="CBM2_A"/>
    <property type="match status" value="1"/>
</dbReference>
<dbReference type="PANTHER" id="PTHR45856:SF24">
    <property type="entry name" value="FUNGAL LIPASE-LIKE DOMAIN-CONTAINING PROTEIN"/>
    <property type="match status" value="1"/>
</dbReference>
<feature type="region of interest" description="Disordered" evidence="7">
    <location>
        <begin position="568"/>
        <end position="592"/>
    </location>
</feature>
<gene>
    <name evidence="9" type="ORF">SAMN02746066_02568</name>
</gene>
<dbReference type="Gene3D" id="2.60.40.290">
    <property type="match status" value="2"/>
</dbReference>
<keyword evidence="10" id="KW-1185">Reference proteome</keyword>
<evidence type="ECO:0000256" key="4">
    <source>
        <dbReference type="ARBA" id="ARBA00022801"/>
    </source>
</evidence>
<dbReference type="Gene3D" id="3.40.50.1820">
    <property type="entry name" value="alpha/beta hydrolase"/>
    <property type="match status" value="1"/>
</dbReference>
<dbReference type="InterPro" id="IPR028974">
    <property type="entry name" value="TSP_type-3_rpt"/>
</dbReference>
<dbReference type="GO" id="GO:0006629">
    <property type="term" value="P:lipid metabolic process"/>
    <property type="evidence" value="ECO:0007669"/>
    <property type="project" value="InterPro"/>
</dbReference>
<dbReference type="GO" id="GO:0030247">
    <property type="term" value="F:polysaccharide binding"/>
    <property type="evidence" value="ECO:0007669"/>
    <property type="project" value="UniProtKB-UniRule"/>
</dbReference>
<organism evidence="9 10">
    <name type="scientific">Anaerosporobacter mobilis DSM 15930</name>
    <dbReference type="NCBI Taxonomy" id="1120996"/>
    <lineage>
        <taxon>Bacteria</taxon>
        <taxon>Bacillati</taxon>
        <taxon>Bacillota</taxon>
        <taxon>Clostridia</taxon>
        <taxon>Lachnospirales</taxon>
        <taxon>Lachnospiraceae</taxon>
        <taxon>Anaerosporobacter</taxon>
    </lineage>
</organism>
<evidence type="ECO:0000256" key="6">
    <source>
        <dbReference type="ARBA" id="ARBA00023295"/>
    </source>
</evidence>
<feature type="domain" description="CBM2" evidence="8">
    <location>
        <begin position="146"/>
        <end position="255"/>
    </location>
</feature>
<dbReference type="InterPro" id="IPR012291">
    <property type="entry name" value="CBM2_carb-bd_dom_sf"/>
</dbReference>
<keyword evidence="4" id="KW-0378">Hydrolase</keyword>
<dbReference type="PANTHER" id="PTHR45856">
    <property type="entry name" value="ALPHA/BETA-HYDROLASES SUPERFAMILY PROTEIN"/>
    <property type="match status" value="1"/>
</dbReference>